<feature type="compositionally biased region" description="Polar residues" evidence="1">
    <location>
        <begin position="97"/>
        <end position="107"/>
    </location>
</feature>
<name>A0A7Y0Q7S4_9GAMM</name>
<keyword evidence="3" id="KW-1185">Reference proteome</keyword>
<dbReference type="RefSeq" id="WP_169076712.1">
    <property type="nucleotide sequence ID" value="NZ_JABBXH010000008.1"/>
</dbReference>
<comment type="caution">
    <text evidence="2">The sequence shown here is derived from an EMBL/GenBank/DDBJ whole genome shotgun (WGS) entry which is preliminary data.</text>
</comment>
<dbReference type="AlphaFoldDB" id="A0A7Y0Q7S4"/>
<organism evidence="2 3">
    <name type="scientific">Thalassotalea algicola</name>
    <dbReference type="NCBI Taxonomy" id="2716224"/>
    <lineage>
        <taxon>Bacteria</taxon>
        <taxon>Pseudomonadati</taxon>
        <taxon>Pseudomonadota</taxon>
        <taxon>Gammaproteobacteria</taxon>
        <taxon>Alteromonadales</taxon>
        <taxon>Colwelliaceae</taxon>
        <taxon>Thalassotalea</taxon>
    </lineage>
</organism>
<sequence>MAEREGENSETLSAFLLALQKSISRVSRDSALKEGESGRANALITGDINFAFSMKCDLETDGVIRLNREGAIALNMDGVVTADIDLVDLDEQEVTENTVKNVGGESQSTEEKDTSQQSKDVVAKRSQVKHKNLDLRRRNTKAKTKG</sequence>
<proteinExistence type="predicted"/>
<evidence type="ECO:0000313" key="3">
    <source>
        <dbReference type="Proteomes" id="UP000568664"/>
    </source>
</evidence>
<protein>
    <submittedName>
        <fullName evidence="2">Uncharacterized protein</fullName>
    </submittedName>
</protein>
<dbReference type="EMBL" id="JABBXH010000008">
    <property type="protein sequence ID" value="NMP33394.1"/>
    <property type="molecule type" value="Genomic_DNA"/>
</dbReference>
<dbReference type="Proteomes" id="UP000568664">
    <property type="component" value="Unassembled WGS sequence"/>
</dbReference>
<feature type="region of interest" description="Disordered" evidence="1">
    <location>
        <begin position="97"/>
        <end position="146"/>
    </location>
</feature>
<evidence type="ECO:0000313" key="2">
    <source>
        <dbReference type="EMBL" id="NMP33394.1"/>
    </source>
</evidence>
<gene>
    <name evidence="2" type="ORF">HII17_17745</name>
</gene>
<reference evidence="2 3" key="1">
    <citation type="submission" date="2020-04" db="EMBL/GenBank/DDBJ databases">
        <title>Thalassotalea sp. M1531, isolated from the surface of marine red alga.</title>
        <authorList>
            <person name="Pang L."/>
            <person name="Lu D.-C."/>
        </authorList>
    </citation>
    <scope>NUCLEOTIDE SEQUENCE [LARGE SCALE GENOMIC DNA]</scope>
    <source>
        <strain evidence="2 3">M1531</strain>
    </source>
</reference>
<accession>A0A7Y0Q7S4</accession>
<evidence type="ECO:0000256" key="1">
    <source>
        <dbReference type="SAM" id="MobiDB-lite"/>
    </source>
</evidence>